<keyword evidence="3" id="KW-1185">Reference proteome</keyword>
<dbReference type="AlphaFoldDB" id="A0A6G8AL87"/>
<organism evidence="2 3">
    <name type="scientific">Vagococcus coleopterorum</name>
    <dbReference type="NCBI Taxonomy" id="2714946"/>
    <lineage>
        <taxon>Bacteria</taxon>
        <taxon>Bacillati</taxon>
        <taxon>Bacillota</taxon>
        <taxon>Bacilli</taxon>
        <taxon>Lactobacillales</taxon>
        <taxon>Enterococcaceae</taxon>
        <taxon>Vagococcus</taxon>
    </lineage>
</organism>
<evidence type="ECO:0000313" key="3">
    <source>
        <dbReference type="Proteomes" id="UP000500890"/>
    </source>
</evidence>
<evidence type="ECO:0000313" key="2">
    <source>
        <dbReference type="EMBL" id="QIL45854.1"/>
    </source>
</evidence>
<accession>A0A6G8AL87</accession>
<dbReference type="EMBL" id="CP049886">
    <property type="protein sequence ID" value="QIL45854.1"/>
    <property type="molecule type" value="Genomic_DNA"/>
</dbReference>
<feature type="compositionally biased region" description="Basic and acidic residues" evidence="1">
    <location>
        <begin position="33"/>
        <end position="56"/>
    </location>
</feature>
<dbReference type="Proteomes" id="UP000500890">
    <property type="component" value="Chromosome"/>
</dbReference>
<dbReference type="PROSITE" id="PS51257">
    <property type="entry name" value="PROKAR_LIPOPROTEIN"/>
    <property type="match status" value="1"/>
</dbReference>
<sequence length="234" mass="26218">MKKNKILITGFMLIGIISFSGCTGSKPVSSQKDSVETEDKKETKKDDTSNKNKEETEAPKKLVNLSLYDSVKEKYLTYITESEVWGQDDSLNNMAFLVNQDFYSGVVYTLKDLDDNGTEELMIALENVEGNHSLLDIYTISSDNQLVRLTTNENDLGMIGERMSITPLKDGTLLYSGSGGADRHTYAQYSFSDDGPVLSRTREKDGYELFDDLAQPIELDKLEWKALDAMSKIS</sequence>
<evidence type="ECO:0008006" key="4">
    <source>
        <dbReference type="Google" id="ProtNLM"/>
    </source>
</evidence>
<gene>
    <name evidence="2" type="ORF">G7081_01485</name>
</gene>
<feature type="region of interest" description="Disordered" evidence="1">
    <location>
        <begin position="23"/>
        <end position="56"/>
    </location>
</feature>
<dbReference type="RefSeq" id="WP_166006762.1">
    <property type="nucleotide sequence ID" value="NZ_CP049886.1"/>
</dbReference>
<name>A0A6G8AL87_9ENTE</name>
<reference evidence="2 3" key="1">
    <citation type="submission" date="2020-03" db="EMBL/GenBank/DDBJ databases">
        <title>Vagococcus sp. nov., isolated from beetles.</title>
        <authorList>
            <person name="Hyun D.-W."/>
            <person name="Bae J.-W."/>
        </authorList>
    </citation>
    <scope>NUCLEOTIDE SEQUENCE [LARGE SCALE GENOMIC DNA]</scope>
    <source>
        <strain evidence="2 3">HDW17A</strain>
    </source>
</reference>
<protein>
    <recommendedName>
        <fullName evidence="4">Lipoprotein</fullName>
    </recommendedName>
</protein>
<proteinExistence type="predicted"/>
<evidence type="ECO:0000256" key="1">
    <source>
        <dbReference type="SAM" id="MobiDB-lite"/>
    </source>
</evidence>
<dbReference type="KEGG" id="vah:G7081_01485"/>